<sequence length="96" mass="10266">MTECDRPSSDASKQHRGRQPATYTAEGHGPGPLQMRLNLVDVNGTEFMAEVLPDLTITTDNDALPDGIWALEGNLTEAWDNLDEGANTSIGGDQGP</sequence>
<name>A0A9P6TBM5_9BASI</name>
<proteinExistence type="predicted"/>
<comment type="caution">
    <text evidence="2">The sequence shown here is derived from an EMBL/GenBank/DDBJ whole genome shotgun (WGS) entry which is preliminary data.</text>
</comment>
<organism evidence="2 3">
    <name type="scientific">Cronartium quercuum f. sp. fusiforme G11</name>
    <dbReference type="NCBI Taxonomy" id="708437"/>
    <lineage>
        <taxon>Eukaryota</taxon>
        <taxon>Fungi</taxon>
        <taxon>Dikarya</taxon>
        <taxon>Basidiomycota</taxon>
        <taxon>Pucciniomycotina</taxon>
        <taxon>Pucciniomycetes</taxon>
        <taxon>Pucciniales</taxon>
        <taxon>Coleosporiaceae</taxon>
        <taxon>Cronartium</taxon>
    </lineage>
</organism>
<gene>
    <name evidence="2" type="ORF">CROQUDRAFT_94698</name>
</gene>
<keyword evidence="3" id="KW-1185">Reference proteome</keyword>
<evidence type="ECO:0000313" key="2">
    <source>
        <dbReference type="EMBL" id="KAG0144773.1"/>
    </source>
</evidence>
<dbReference type="EMBL" id="MU167289">
    <property type="protein sequence ID" value="KAG0144773.1"/>
    <property type="molecule type" value="Genomic_DNA"/>
</dbReference>
<protein>
    <submittedName>
        <fullName evidence="2">Uncharacterized protein</fullName>
    </submittedName>
</protein>
<dbReference type="AlphaFoldDB" id="A0A9P6TBM5"/>
<reference evidence="2" key="1">
    <citation type="submission" date="2013-11" db="EMBL/GenBank/DDBJ databases">
        <title>Genome sequence of the fusiform rust pathogen reveals effectors for host alternation and coevolution with pine.</title>
        <authorList>
            <consortium name="DOE Joint Genome Institute"/>
            <person name="Smith K."/>
            <person name="Pendleton A."/>
            <person name="Kubisiak T."/>
            <person name="Anderson C."/>
            <person name="Salamov A."/>
            <person name="Aerts A."/>
            <person name="Riley R."/>
            <person name="Clum A."/>
            <person name="Lindquist E."/>
            <person name="Ence D."/>
            <person name="Campbell M."/>
            <person name="Kronenberg Z."/>
            <person name="Feau N."/>
            <person name="Dhillon B."/>
            <person name="Hamelin R."/>
            <person name="Burleigh J."/>
            <person name="Smith J."/>
            <person name="Yandell M."/>
            <person name="Nelson C."/>
            <person name="Grigoriev I."/>
            <person name="Davis J."/>
        </authorList>
    </citation>
    <scope>NUCLEOTIDE SEQUENCE</scope>
    <source>
        <strain evidence="2">G11</strain>
    </source>
</reference>
<accession>A0A9P6TBM5</accession>
<evidence type="ECO:0000256" key="1">
    <source>
        <dbReference type="SAM" id="MobiDB-lite"/>
    </source>
</evidence>
<evidence type="ECO:0000313" key="3">
    <source>
        <dbReference type="Proteomes" id="UP000886653"/>
    </source>
</evidence>
<feature type="region of interest" description="Disordered" evidence="1">
    <location>
        <begin position="1"/>
        <end position="33"/>
    </location>
</feature>
<dbReference type="Proteomes" id="UP000886653">
    <property type="component" value="Unassembled WGS sequence"/>
</dbReference>